<dbReference type="Proteomes" id="UP000678545">
    <property type="component" value="Unassembled WGS sequence"/>
</dbReference>
<dbReference type="AlphaFoldDB" id="A0A941IEB1"/>
<reference evidence="1" key="1">
    <citation type="submission" date="2021-04" db="EMBL/GenBank/DDBJ databases">
        <title>novel species isolated from subtropical streams in China.</title>
        <authorList>
            <person name="Lu H."/>
        </authorList>
    </citation>
    <scope>NUCLEOTIDE SEQUENCE</scope>
    <source>
        <strain evidence="1">FT137W</strain>
    </source>
</reference>
<sequence>MLFTEVLSGLPKVDHLEAIELYENEALSARVENQPGSSGSVRVYFALFQEFHCIDARAASKGLELYSEHTADATQFPGKHPNIDRLIQLIHVAESNTSYCPLQVKLIEK</sequence>
<proteinExistence type="predicted"/>
<dbReference type="RefSeq" id="WP_212674315.1">
    <property type="nucleotide sequence ID" value="NZ_JAGSPJ010000001.1"/>
</dbReference>
<keyword evidence="2" id="KW-1185">Reference proteome</keyword>
<dbReference type="EMBL" id="JAGSPJ010000001">
    <property type="protein sequence ID" value="MBR7799217.1"/>
    <property type="molecule type" value="Genomic_DNA"/>
</dbReference>
<gene>
    <name evidence="1" type="ORF">KDM90_04325</name>
</gene>
<name>A0A941IEB1_9BURK</name>
<dbReference type="InterPro" id="IPR016755">
    <property type="entry name" value="UCP019302"/>
</dbReference>
<comment type="caution">
    <text evidence="1">The sequence shown here is derived from an EMBL/GenBank/DDBJ whole genome shotgun (WGS) entry which is preliminary data.</text>
</comment>
<protein>
    <submittedName>
        <fullName evidence="1">DUF2322 family protein</fullName>
    </submittedName>
</protein>
<accession>A0A941IEB1</accession>
<evidence type="ECO:0000313" key="1">
    <source>
        <dbReference type="EMBL" id="MBR7799217.1"/>
    </source>
</evidence>
<dbReference type="Pfam" id="PF10084">
    <property type="entry name" value="DUF2322"/>
    <property type="match status" value="1"/>
</dbReference>
<evidence type="ECO:0000313" key="2">
    <source>
        <dbReference type="Proteomes" id="UP000678545"/>
    </source>
</evidence>
<organism evidence="1 2">
    <name type="scientific">Undibacterium fentianense</name>
    <dbReference type="NCBI Taxonomy" id="2828728"/>
    <lineage>
        <taxon>Bacteria</taxon>
        <taxon>Pseudomonadati</taxon>
        <taxon>Pseudomonadota</taxon>
        <taxon>Betaproteobacteria</taxon>
        <taxon>Burkholderiales</taxon>
        <taxon>Oxalobacteraceae</taxon>
        <taxon>Undibacterium</taxon>
    </lineage>
</organism>